<dbReference type="AlphaFoldDB" id="A0AAE3U610"/>
<protein>
    <submittedName>
        <fullName evidence="1">DUF5343 domain-containing protein</fullName>
    </submittedName>
</protein>
<organism evidence="1 2">
    <name type="scientific">Xanthocytophaga flava</name>
    <dbReference type="NCBI Taxonomy" id="3048013"/>
    <lineage>
        <taxon>Bacteria</taxon>
        <taxon>Pseudomonadati</taxon>
        <taxon>Bacteroidota</taxon>
        <taxon>Cytophagia</taxon>
        <taxon>Cytophagales</taxon>
        <taxon>Rhodocytophagaceae</taxon>
        <taxon>Xanthocytophaga</taxon>
    </lineage>
</organism>
<dbReference type="Proteomes" id="UP001241110">
    <property type="component" value="Unassembled WGS sequence"/>
</dbReference>
<evidence type="ECO:0000313" key="2">
    <source>
        <dbReference type="Proteomes" id="UP001241110"/>
    </source>
</evidence>
<evidence type="ECO:0000313" key="1">
    <source>
        <dbReference type="EMBL" id="MDJ1481379.1"/>
    </source>
</evidence>
<name>A0AAE3U610_9BACT</name>
<sequence length="238" mass="26915">MASEISYPKLSVTNWWALRKKFQSNPNIKITPGFLAMHFEMGEDSARTNVLPPLRAIGFIDDDGRPTDLAYDWRDDEKYGEVCDVIRRTVYPQELNDAVIDPADRVKVETWFKNKARVGEASARKMAAFYLMLCEAVIPGEQRNGKANLEAAQKPKENKLRPVTSRIEQGSLFAEDKPQPQTIHISDSKDIITVPTPAVSSSPNIQITIQIQLSPEYTPDQLDQVFASLMKNIKKLHE</sequence>
<dbReference type="RefSeq" id="WP_313979070.1">
    <property type="nucleotide sequence ID" value="NZ_JASJOS010000005.1"/>
</dbReference>
<comment type="caution">
    <text evidence="1">The sequence shown here is derived from an EMBL/GenBank/DDBJ whole genome shotgun (WGS) entry which is preliminary data.</text>
</comment>
<accession>A0AAE3U610</accession>
<dbReference type="EMBL" id="JASJOS010000005">
    <property type="protein sequence ID" value="MDJ1481379.1"/>
    <property type="molecule type" value="Genomic_DNA"/>
</dbReference>
<reference evidence="1" key="1">
    <citation type="submission" date="2023-05" db="EMBL/GenBank/DDBJ databases">
        <authorList>
            <person name="Zhang X."/>
        </authorList>
    </citation>
    <scope>NUCLEOTIDE SEQUENCE</scope>
    <source>
        <strain evidence="1">YF14B1</strain>
    </source>
</reference>
<proteinExistence type="predicted"/>
<gene>
    <name evidence="1" type="ORF">QNI16_12850</name>
</gene>